<evidence type="ECO:0000256" key="4">
    <source>
        <dbReference type="ARBA" id="ARBA00023136"/>
    </source>
</evidence>
<dbReference type="STRING" id="1121393.SAMN02745216_03902"/>
<protein>
    <submittedName>
        <fullName evidence="6">O-Antigen ligase</fullName>
    </submittedName>
</protein>
<keyword evidence="3" id="KW-1133">Transmembrane helix</keyword>
<sequence length="95" mass="10350">MALVWASFIIMLLIMLMSTSGIERALTIGQGADMARLSSRVTVWKATCDMIADHPVFGVGPGGFALAFSQYQPPGFNARFFQAHNDYLHVVSELG</sequence>
<reference evidence="7" key="1">
    <citation type="submission" date="2016-11" db="EMBL/GenBank/DDBJ databases">
        <authorList>
            <person name="Varghese N."/>
            <person name="Submissions S."/>
        </authorList>
    </citation>
    <scope>NUCLEOTIDE SEQUENCE [LARGE SCALE GENOMIC DNA]</scope>
    <source>
        <strain evidence="7">DSM 16219</strain>
    </source>
</reference>
<keyword evidence="2" id="KW-0812">Transmembrane</keyword>
<dbReference type="PANTHER" id="PTHR37422">
    <property type="entry name" value="TEICHURONIC ACID BIOSYNTHESIS PROTEIN TUAE"/>
    <property type="match status" value="1"/>
</dbReference>
<keyword evidence="7" id="KW-1185">Reference proteome</keyword>
<comment type="subcellular location">
    <subcellularLocation>
        <location evidence="1">Membrane</location>
        <topology evidence="1">Multi-pass membrane protein</topology>
    </subcellularLocation>
</comment>
<keyword evidence="6" id="KW-0436">Ligase</keyword>
<evidence type="ECO:0000256" key="2">
    <source>
        <dbReference type="ARBA" id="ARBA00022692"/>
    </source>
</evidence>
<dbReference type="Proteomes" id="UP000183994">
    <property type="component" value="Unassembled WGS sequence"/>
</dbReference>
<dbReference type="GO" id="GO:0016020">
    <property type="term" value="C:membrane"/>
    <property type="evidence" value="ECO:0007669"/>
    <property type="project" value="UniProtKB-SubCell"/>
</dbReference>
<name>A0A1M6UGT3_9BACT</name>
<evidence type="ECO:0000313" key="7">
    <source>
        <dbReference type="Proteomes" id="UP000183994"/>
    </source>
</evidence>
<evidence type="ECO:0000256" key="1">
    <source>
        <dbReference type="ARBA" id="ARBA00004141"/>
    </source>
</evidence>
<dbReference type="EMBL" id="FQZU01000030">
    <property type="protein sequence ID" value="SHK68386.1"/>
    <property type="molecule type" value="Genomic_DNA"/>
</dbReference>
<feature type="domain" description="O-antigen ligase-related" evidence="5">
    <location>
        <begin position="3"/>
        <end position="95"/>
    </location>
</feature>
<evidence type="ECO:0000256" key="3">
    <source>
        <dbReference type="ARBA" id="ARBA00022989"/>
    </source>
</evidence>
<keyword evidence="4" id="KW-0472">Membrane</keyword>
<organism evidence="6 7">
    <name type="scientific">Desulfatibacillum alkenivorans DSM 16219</name>
    <dbReference type="NCBI Taxonomy" id="1121393"/>
    <lineage>
        <taxon>Bacteria</taxon>
        <taxon>Pseudomonadati</taxon>
        <taxon>Thermodesulfobacteriota</taxon>
        <taxon>Desulfobacteria</taxon>
        <taxon>Desulfobacterales</taxon>
        <taxon>Desulfatibacillaceae</taxon>
        <taxon>Desulfatibacillum</taxon>
    </lineage>
</organism>
<dbReference type="Pfam" id="PF04932">
    <property type="entry name" value="Wzy_C"/>
    <property type="match status" value="1"/>
</dbReference>
<dbReference type="PANTHER" id="PTHR37422:SF13">
    <property type="entry name" value="LIPOPOLYSACCHARIDE BIOSYNTHESIS PROTEIN PA4999-RELATED"/>
    <property type="match status" value="1"/>
</dbReference>
<proteinExistence type="predicted"/>
<dbReference type="InterPro" id="IPR007016">
    <property type="entry name" value="O-antigen_ligase-rel_domated"/>
</dbReference>
<evidence type="ECO:0000259" key="5">
    <source>
        <dbReference type="Pfam" id="PF04932"/>
    </source>
</evidence>
<dbReference type="InterPro" id="IPR051533">
    <property type="entry name" value="WaaL-like"/>
</dbReference>
<accession>A0A1M6UGT3</accession>
<gene>
    <name evidence="6" type="ORF">SAMN02745216_03902</name>
</gene>
<dbReference type="AlphaFoldDB" id="A0A1M6UGT3"/>
<evidence type="ECO:0000313" key="6">
    <source>
        <dbReference type="EMBL" id="SHK68386.1"/>
    </source>
</evidence>
<dbReference type="GO" id="GO:0016874">
    <property type="term" value="F:ligase activity"/>
    <property type="evidence" value="ECO:0007669"/>
    <property type="project" value="UniProtKB-KW"/>
</dbReference>